<dbReference type="Pfam" id="PF02311">
    <property type="entry name" value="AraC_binding"/>
    <property type="match status" value="1"/>
</dbReference>
<dbReference type="EMBL" id="FNBD01000004">
    <property type="protein sequence ID" value="SDE86350.1"/>
    <property type="molecule type" value="Genomic_DNA"/>
</dbReference>
<dbReference type="InterPro" id="IPR003313">
    <property type="entry name" value="AraC-bd"/>
</dbReference>
<gene>
    <name evidence="2" type="ORF">SAMN04487992_104317</name>
</gene>
<sequence>MARTIIENIVIEQYKDQSYFTFCKYTTIRFFEILYFEKGSGVIRINGKTVSYTPNSIFVFVPDDIYIVEADTASTVTTIKFLKSFFRGDVSQNVNLPVNNSRKSFAYILST</sequence>
<keyword evidence="1" id="KW-0238">DNA-binding</keyword>
<evidence type="ECO:0000256" key="1">
    <source>
        <dbReference type="ARBA" id="ARBA00023125"/>
    </source>
</evidence>
<accession>A0A1G7GDZ0</accession>
<dbReference type="GO" id="GO:0006355">
    <property type="term" value="P:regulation of DNA-templated transcription"/>
    <property type="evidence" value="ECO:0007669"/>
    <property type="project" value="InterPro"/>
</dbReference>
<dbReference type="Proteomes" id="UP000182114">
    <property type="component" value="Unassembled WGS sequence"/>
</dbReference>
<dbReference type="RefSeq" id="WP_034657195.1">
    <property type="nucleotide sequence ID" value="NZ_FNBD01000004.1"/>
</dbReference>
<name>A0A1G7GDZ0_9FLAO</name>
<keyword evidence="3" id="KW-1185">Reference proteome</keyword>
<protein>
    <submittedName>
        <fullName evidence="2">AraC-like ligand binding domain-containing protein</fullName>
    </submittedName>
</protein>
<evidence type="ECO:0000313" key="3">
    <source>
        <dbReference type="Proteomes" id="UP000182114"/>
    </source>
</evidence>
<dbReference type="AlphaFoldDB" id="A0A1G7GDZ0"/>
<reference evidence="3" key="1">
    <citation type="submission" date="2016-10" db="EMBL/GenBank/DDBJ databases">
        <authorList>
            <person name="Varghese N."/>
            <person name="Submissions S."/>
        </authorList>
    </citation>
    <scope>NUCLEOTIDE SEQUENCE [LARGE SCALE GENOMIC DNA]</scope>
    <source>
        <strain evidence="3">DSM 24729</strain>
    </source>
</reference>
<dbReference type="InterPro" id="IPR037923">
    <property type="entry name" value="HTH-like"/>
</dbReference>
<proteinExistence type="predicted"/>
<dbReference type="GO" id="GO:0003677">
    <property type="term" value="F:DNA binding"/>
    <property type="evidence" value="ECO:0007669"/>
    <property type="project" value="UniProtKB-KW"/>
</dbReference>
<organism evidence="2 3">
    <name type="scientific">Cellulophaga baltica</name>
    <dbReference type="NCBI Taxonomy" id="76594"/>
    <lineage>
        <taxon>Bacteria</taxon>
        <taxon>Pseudomonadati</taxon>
        <taxon>Bacteroidota</taxon>
        <taxon>Flavobacteriia</taxon>
        <taxon>Flavobacteriales</taxon>
        <taxon>Flavobacteriaceae</taxon>
        <taxon>Cellulophaga</taxon>
    </lineage>
</organism>
<dbReference type="eggNOG" id="COG2207">
    <property type="taxonomic scope" value="Bacteria"/>
</dbReference>
<dbReference type="SUPFAM" id="SSF51215">
    <property type="entry name" value="Regulatory protein AraC"/>
    <property type="match status" value="1"/>
</dbReference>
<evidence type="ECO:0000313" key="2">
    <source>
        <dbReference type="EMBL" id="SDE86350.1"/>
    </source>
</evidence>